<evidence type="ECO:0000256" key="1">
    <source>
        <dbReference type="SAM" id="SignalP"/>
    </source>
</evidence>
<accession>A0A811KWX8</accession>
<dbReference type="EMBL" id="CAJFDH010000004">
    <property type="protein sequence ID" value="CAD5219954.1"/>
    <property type="molecule type" value="Genomic_DNA"/>
</dbReference>
<name>A0A811KWX8_9BILA</name>
<dbReference type="EMBL" id="CAJFCW020000004">
    <property type="protein sequence ID" value="CAG9113071.1"/>
    <property type="molecule type" value="Genomic_DNA"/>
</dbReference>
<keyword evidence="1" id="KW-0732">Signal</keyword>
<sequence length="96" mass="10944">MQTSILGITLAVLITVARSWAVVDGPSSQYEHPEARYMPAYEEALYRQKLRHALSLLEDNSETSIKRSPLPVVRSRGAKNSNKFFRRLFYAMRTGV</sequence>
<dbReference type="Proteomes" id="UP000783686">
    <property type="component" value="Unassembled WGS sequence"/>
</dbReference>
<evidence type="ECO:0000313" key="3">
    <source>
        <dbReference type="Proteomes" id="UP000614601"/>
    </source>
</evidence>
<protein>
    <submittedName>
        <fullName evidence="2">Uncharacterized protein</fullName>
    </submittedName>
</protein>
<dbReference type="AlphaFoldDB" id="A0A811KWX8"/>
<dbReference type="OrthoDB" id="10370616at2759"/>
<reference evidence="2" key="1">
    <citation type="submission" date="2020-09" db="EMBL/GenBank/DDBJ databases">
        <authorList>
            <person name="Kikuchi T."/>
        </authorList>
    </citation>
    <scope>NUCLEOTIDE SEQUENCE</scope>
    <source>
        <strain evidence="2">SH1</strain>
    </source>
</reference>
<evidence type="ECO:0000313" key="2">
    <source>
        <dbReference type="EMBL" id="CAD5219954.1"/>
    </source>
</evidence>
<keyword evidence="3" id="KW-1185">Reference proteome</keyword>
<feature type="chain" id="PRO_5036221240" evidence="1">
    <location>
        <begin position="22"/>
        <end position="96"/>
    </location>
</feature>
<proteinExistence type="predicted"/>
<comment type="caution">
    <text evidence="2">The sequence shown here is derived from an EMBL/GenBank/DDBJ whole genome shotgun (WGS) entry which is preliminary data.</text>
</comment>
<organism evidence="2 3">
    <name type="scientific">Bursaphelenchus okinawaensis</name>
    <dbReference type="NCBI Taxonomy" id="465554"/>
    <lineage>
        <taxon>Eukaryota</taxon>
        <taxon>Metazoa</taxon>
        <taxon>Ecdysozoa</taxon>
        <taxon>Nematoda</taxon>
        <taxon>Chromadorea</taxon>
        <taxon>Rhabditida</taxon>
        <taxon>Tylenchina</taxon>
        <taxon>Tylenchomorpha</taxon>
        <taxon>Aphelenchoidea</taxon>
        <taxon>Aphelenchoididae</taxon>
        <taxon>Bursaphelenchus</taxon>
    </lineage>
</organism>
<feature type="signal peptide" evidence="1">
    <location>
        <begin position="1"/>
        <end position="21"/>
    </location>
</feature>
<dbReference type="Proteomes" id="UP000614601">
    <property type="component" value="Unassembled WGS sequence"/>
</dbReference>
<gene>
    <name evidence="2" type="ORF">BOKJ2_LOCUS8702</name>
</gene>